<dbReference type="GO" id="GO:0005524">
    <property type="term" value="F:ATP binding"/>
    <property type="evidence" value="ECO:0007669"/>
    <property type="project" value="UniProtKB-KW"/>
</dbReference>
<dbReference type="EC" id="2.7.13.3" evidence="4"/>
<dbReference type="Pfam" id="PF02518">
    <property type="entry name" value="HATPase_c"/>
    <property type="match status" value="1"/>
</dbReference>
<evidence type="ECO:0000256" key="14">
    <source>
        <dbReference type="ARBA" id="ARBA00023004"/>
    </source>
</evidence>
<reference evidence="21 22" key="1">
    <citation type="submission" date="2016-11" db="EMBL/GenBank/DDBJ databases">
        <authorList>
            <person name="Jaros S."/>
            <person name="Januszkiewicz K."/>
            <person name="Wedrychowicz H."/>
        </authorList>
    </citation>
    <scope>NUCLEOTIDE SEQUENCE [LARGE SCALE GENOMIC DNA]</scope>
    <source>
        <strain evidence="21">NCIMB 2154T</strain>
    </source>
</reference>
<evidence type="ECO:0000256" key="18">
    <source>
        <dbReference type="ARBA" id="ARBA00030800"/>
    </source>
</evidence>
<keyword evidence="19" id="KW-0472">Membrane</keyword>
<dbReference type="STRING" id="1349785.GCA_000509405_01278"/>
<protein>
    <recommendedName>
        <fullName evidence="5">Oxygen sensor histidine kinase NreB</fullName>
        <ecNumber evidence="4">2.7.13.3</ecNumber>
    </recommendedName>
    <alternativeName>
        <fullName evidence="18">Nitrogen regulation protein B</fullName>
    </alternativeName>
</protein>
<dbReference type="CDD" id="cd16917">
    <property type="entry name" value="HATPase_UhpB-NarQ-NarX-like"/>
    <property type="match status" value="1"/>
</dbReference>
<keyword evidence="10" id="KW-0479">Metal-binding</keyword>
<keyword evidence="13" id="KW-0067">ATP-binding</keyword>
<evidence type="ECO:0000259" key="20">
    <source>
        <dbReference type="PROSITE" id="PS50109"/>
    </source>
</evidence>
<dbReference type="InterPro" id="IPR050482">
    <property type="entry name" value="Sensor_HK_TwoCompSys"/>
</dbReference>
<keyword evidence="9" id="KW-0808">Transferase</keyword>
<dbReference type="AlphaFoldDB" id="A0A2H1E860"/>
<keyword evidence="15" id="KW-0902">Two-component regulatory system</keyword>
<dbReference type="InterPro" id="IPR004358">
    <property type="entry name" value="Sig_transdc_His_kin-like_C"/>
</dbReference>
<dbReference type="InterPro" id="IPR003594">
    <property type="entry name" value="HATPase_dom"/>
</dbReference>
<dbReference type="Pfam" id="PF07730">
    <property type="entry name" value="HisKA_3"/>
    <property type="match status" value="1"/>
</dbReference>
<evidence type="ECO:0000256" key="19">
    <source>
        <dbReference type="SAM" id="Phobius"/>
    </source>
</evidence>
<name>A0A2H1E860_9FLAO</name>
<keyword evidence="19" id="KW-0812">Transmembrane</keyword>
<keyword evidence="6" id="KW-0004">4Fe-4S</keyword>
<comment type="catalytic activity">
    <reaction evidence="1">
        <text>ATP + protein L-histidine = ADP + protein N-phospho-L-histidine.</text>
        <dbReference type="EC" id="2.7.13.3"/>
    </reaction>
</comment>
<comment type="cofactor">
    <cofactor evidence="2">
        <name>[4Fe-4S] cluster</name>
        <dbReference type="ChEBI" id="CHEBI:49883"/>
    </cofactor>
</comment>
<evidence type="ECO:0000256" key="4">
    <source>
        <dbReference type="ARBA" id="ARBA00012438"/>
    </source>
</evidence>
<keyword evidence="22" id="KW-1185">Reference proteome</keyword>
<evidence type="ECO:0000256" key="13">
    <source>
        <dbReference type="ARBA" id="ARBA00022840"/>
    </source>
</evidence>
<evidence type="ECO:0000313" key="21">
    <source>
        <dbReference type="EMBL" id="SFZ81404.1"/>
    </source>
</evidence>
<dbReference type="OrthoDB" id="9760839at2"/>
<keyword evidence="11" id="KW-0547">Nucleotide-binding</keyword>
<evidence type="ECO:0000256" key="7">
    <source>
        <dbReference type="ARBA" id="ARBA00022490"/>
    </source>
</evidence>
<evidence type="ECO:0000256" key="16">
    <source>
        <dbReference type="ARBA" id="ARBA00023014"/>
    </source>
</evidence>
<dbReference type="PROSITE" id="PS50109">
    <property type="entry name" value="HIS_KIN"/>
    <property type="match status" value="1"/>
</dbReference>
<accession>A0A2H1E860</accession>
<evidence type="ECO:0000256" key="15">
    <source>
        <dbReference type="ARBA" id="ARBA00023012"/>
    </source>
</evidence>
<dbReference type="RefSeq" id="WP_100210968.1">
    <property type="nucleotide sequence ID" value="NZ_CP138495.1"/>
</dbReference>
<dbReference type="PANTHER" id="PTHR24421">
    <property type="entry name" value="NITRATE/NITRITE SENSOR PROTEIN NARX-RELATED"/>
    <property type="match status" value="1"/>
</dbReference>
<dbReference type="KEGG" id="tmar:MARIT_1089"/>
<organism evidence="21 22">
    <name type="scientific">Tenacibaculum maritimum NCIMB 2154</name>
    <dbReference type="NCBI Taxonomy" id="1349785"/>
    <lineage>
        <taxon>Bacteria</taxon>
        <taxon>Pseudomonadati</taxon>
        <taxon>Bacteroidota</taxon>
        <taxon>Flavobacteriia</taxon>
        <taxon>Flavobacteriales</taxon>
        <taxon>Flavobacteriaceae</taxon>
        <taxon>Tenacibaculum</taxon>
    </lineage>
</organism>
<evidence type="ECO:0000256" key="6">
    <source>
        <dbReference type="ARBA" id="ARBA00022485"/>
    </source>
</evidence>
<evidence type="ECO:0000256" key="10">
    <source>
        <dbReference type="ARBA" id="ARBA00022723"/>
    </source>
</evidence>
<dbReference type="GeneID" id="47722652"/>
<feature type="domain" description="Histidine kinase" evidence="20">
    <location>
        <begin position="71"/>
        <end position="258"/>
    </location>
</feature>
<keyword evidence="19" id="KW-1133">Transmembrane helix</keyword>
<dbReference type="SUPFAM" id="SSF55874">
    <property type="entry name" value="ATPase domain of HSP90 chaperone/DNA topoisomerase II/histidine kinase"/>
    <property type="match status" value="1"/>
</dbReference>
<keyword evidence="16" id="KW-0411">Iron-sulfur</keyword>
<feature type="transmembrane region" description="Helical" evidence="19">
    <location>
        <begin position="6"/>
        <end position="29"/>
    </location>
</feature>
<comment type="function">
    <text evidence="17">Member of the two-component regulatory system NreB/NreC involved in the control of dissimilatory nitrate/nitrite reduction in response to oxygen. NreB functions as a direct oxygen sensor histidine kinase which is autophosphorylated, in the absence of oxygen, probably at the conserved histidine residue, and transfers its phosphate group probably to a conserved aspartate residue of NreC. NreB/NreC activates the expression of the nitrate (narGHJI) and nitrite (nir) reductase operons, as well as the putative nitrate transporter gene narT.</text>
</comment>
<dbReference type="GO" id="GO:0051539">
    <property type="term" value="F:4 iron, 4 sulfur cluster binding"/>
    <property type="evidence" value="ECO:0007669"/>
    <property type="project" value="UniProtKB-KW"/>
</dbReference>
<evidence type="ECO:0000256" key="12">
    <source>
        <dbReference type="ARBA" id="ARBA00022777"/>
    </source>
</evidence>
<keyword evidence="12 21" id="KW-0418">Kinase</keyword>
<dbReference type="InterPro" id="IPR005467">
    <property type="entry name" value="His_kinase_dom"/>
</dbReference>
<evidence type="ECO:0000256" key="1">
    <source>
        <dbReference type="ARBA" id="ARBA00000085"/>
    </source>
</evidence>
<keyword evidence="7" id="KW-0963">Cytoplasm</keyword>
<dbReference type="Gene3D" id="1.20.5.1930">
    <property type="match status" value="1"/>
</dbReference>
<evidence type="ECO:0000256" key="8">
    <source>
        <dbReference type="ARBA" id="ARBA00022553"/>
    </source>
</evidence>
<dbReference type="InterPro" id="IPR011712">
    <property type="entry name" value="Sig_transdc_His_kin_sub3_dim/P"/>
</dbReference>
<dbReference type="GO" id="GO:0005737">
    <property type="term" value="C:cytoplasm"/>
    <property type="evidence" value="ECO:0007669"/>
    <property type="project" value="UniProtKB-SubCell"/>
</dbReference>
<dbReference type="GO" id="GO:0016020">
    <property type="term" value="C:membrane"/>
    <property type="evidence" value="ECO:0007669"/>
    <property type="project" value="InterPro"/>
</dbReference>
<keyword evidence="14" id="KW-0408">Iron</keyword>
<evidence type="ECO:0000256" key="17">
    <source>
        <dbReference type="ARBA" id="ARBA00024827"/>
    </source>
</evidence>
<dbReference type="GO" id="GO:0000155">
    <property type="term" value="F:phosphorelay sensor kinase activity"/>
    <property type="evidence" value="ECO:0007669"/>
    <property type="project" value="InterPro"/>
</dbReference>
<dbReference type="Gene3D" id="3.30.565.10">
    <property type="entry name" value="Histidine kinase-like ATPase, C-terminal domain"/>
    <property type="match status" value="1"/>
</dbReference>
<dbReference type="InterPro" id="IPR036890">
    <property type="entry name" value="HATPase_C_sf"/>
</dbReference>
<dbReference type="PRINTS" id="PR00344">
    <property type="entry name" value="BCTRLSENSOR"/>
</dbReference>
<evidence type="ECO:0000256" key="3">
    <source>
        <dbReference type="ARBA" id="ARBA00004496"/>
    </source>
</evidence>
<gene>
    <name evidence="21" type="ORF">MARIT_1089</name>
</gene>
<dbReference type="GO" id="GO:0046872">
    <property type="term" value="F:metal ion binding"/>
    <property type="evidence" value="ECO:0007669"/>
    <property type="project" value="UniProtKB-KW"/>
</dbReference>
<dbReference type="GO" id="GO:0046983">
    <property type="term" value="F:protein dimerization activity"/>
    <property type="evidence" value="ECO:0007669"/>
    <property type="project" value="InterPro"/>
</dbReference>
<evidence type="ECO:0000256" key="9">
    <source>
        <dbReference type="ARBA" id="ARBA00022679"/>
    </source>
</evidence>
<sequence>MGETPIIVTLILFNIIFIAFLSGIAIFIYQYRIKKRAHLKQISSIDAHHKKELLETQIEIQAQTMQYIGQEIHDNIGQKLTLASIYTQQLIFENKTPEINENIRGINDIINQSLRELRHLSKSLTDDSIKNNSISKLIQNECKKVNDLKKCNVQFSKKIEKTLDSYQVKSILLRITQEFIQNSIKHSNCKNIVISLYISNAIVYLNLRDDGIGFETETIKPKGIGLQNIRKRTELIGGSMLLESSKRSGTKLTLKIPH</sequence>
<evidence type="ECO:0000256" key="5">
    <source>
        <dbReference type="ARBA" id="ARBA00017322"/>
    </source>
</evidence>
<dbReference type="Proteomes" id="UP000231564">
    <property type="component" value="Chromosome MARIT"/>
</dbReference>
<evidence type="ECO:0000256" key="11">
    <source>
        <dbReference type="ARBA" id="ARBA00022741"/>
    </source>
</evidence>
<evidence type="ECO:0000313" key="22">
    <source>
        <dbReference type="Proteomes" id="UP000231564"/>
    </source>
</evidence>
<keyword evidence="8" id="KW-0597">Phosphoprotein</keyword>
<comment type="subcellular location">
    <subcellularLocation>
        <location evidence="3">Cytoplasm</location>
    </subcellularLocation>
</comment>
<proteinExistence type="predicted"/>
<dbReference type="EMBL" id="LT634361">
    <property type="protein sequence ID" value="SFZ81404.1"/>
    <property type="molecule type" value="Genomic_DNA"/>
</dbReference>
<evidence type="ECO:0000256" key="2">
    <source>
        <dbReference type="ARBA" id="ARBA00001966"/>
    </source>
</evidence>
<dbReference type="PANTHER" id="PTHR24421:SF10">
    <property type="entry name" value="NITRATE_NITRITE SENSOR PROTEIN NARQ"/>
    <property type="match status" value="1"/>
</dbReference>